<sequence length="41" mass="4630">GVFKTMKVPLVLVLLTAFLMRCAVESSRPRNPAEPHFLRFG</sequence>
<feature type="signal peptide" evidence="1">
    <location>
        <begin position="1"/>
        <end position="26"/>
    </location>
</feature>
<proteinExistence type="predicted"/>
<feature type="chain" id="PRO_5042818801" evidence="1">
    <location>
        <begin position="27"/>
        <end position="41"/>
    </location>
</feature>
<gene>
    <name evidence="2" type="ORF">GCK32_013234</name>
</gene>
<dbReference type="EMBL" id="WIXE01000423">
    <property type="protein sequence ID" value="KAK5986601.1"/>
    <property type="molecule type" value="Genomic_DNA"/>
</dbReference>
<evidence type="ECO:0000313" key="3">
    <source>
        <dbReference type="Proteomes" id="UP001331761"/>
    </source>
</evidence>
<comment type="caution">
    <text evidence="2">The sequence shown here is derived from an EMBL/GenBank/DDBJ whole genome shotgun (WGS) entry which is preliminary data.</text>
</comment>
<feature type="non-terminal residue" evidence="2">
    <location>
        <position position="1"/>
    </location>
</feature>
<dbReference type="Proteomes" id="UP001331761">
    <property type="component" value="Unassembled WGS sequence"/>
</dbReference>
<accession>A0AAN8FUI9</accession>
<keyword evidence="1" id="KW-0732">Signal</keyword>
<protein>
    <submittedName>
        <fullName evidence="2">Uncharacterized protein</fullName>
    </submittedName>
</protein>
<reference evidence="2 3" key="1">
    <citation type="submission" date="2019-10" db="EMBL/GenBank/DDBJ databases">
        <title>Assembly and Annotation for the nematode Trichostrongylus colubriformis.</title>
        <authorList>
            <person name="Martin J."/>
        </authorList>
    </citation>
    <scope>NUCLEOTIDE SEQUENCE [LARGE SCALE GENOMIC DNA]</scope>
    <source>
        <strain evidence="2">G859</strain>
        <tissue evidence="2">Whole worm</tissue>
    </source>
</reference>
<keyword evidence="3" id="KW-1185">Reference proteome</keyword>
<organism evidence="2 3">
    <name type="scientific">Trichostrongylus colubriformis</name>
    <name type="common">Black scour worm</name>
    <dbReference type="NCBI Taxonomy" id="6319"/>
    <lineage>
        <taxon>Eukaryota</taxon>
        <taxon>Metazoa</taxon>
        <taxon>Ecdysozoa</taxon>
        <taxon>Nematoda</taxon>
        <taxon>Chromadorea</taxon>
        <taxon>Rhabditida</taxon>
        <taxon>Rhabditina</taxon>
        <taxon>Rhabditomorpha</taxon>
        <taxon>Strongyloidea</taxon>
        <taxon>Trichostrongylidae</taxon>
        <taxon>Trichostrongylus</taxon>
    </lineage>
</organism>
<evidence type="ECO:0000313" key="2">
    <source>
        <dbReference type="EMBL" id="KAK5986601.1"/>
    </source>
</evidence>
<evidence type="ECO:0000256" key="1">
    <source>
        <dbReference type="SAM" id="SignalP"/>
    </source>
</evidence>
<name>A0AAN8FUI9_TRICO</name>
<dbReference type="AlphaFoldDB" id="A0AAN8FUI9"/>